<dbReference type="EMBL" id="NBSK02000001">
    <property type="protein sequence ID" value="KAJ0227892.1"/>
    <property type="molecule type" value="Genomic_DNA"/>
</dbReference>
<keyword evidence="1" id="KW-0472">Membrane</keyword>
<evidence type="ECO:0000313" key="2">
    <source>
        <dbReference type="EMBL" id="KAJ0227892.1"/>
    </source>
</evidence>
<reference evidence="2 3" key="1">
    <citation type="journal article" date="2017" name="Nat. Commun.">
        <title>Genome assembly with in vitro proximity ligation data and whole-genome triplication in lettuce.</title>
        <authorList>
            <person name="Reyes-Chin-Wo S."/>
            <person name="Wang Z."/>
            <person name="Yang X."/>
            <person name="Kozik A."/>
            <person name="Arikit S."/>
            <person name="Song C."/>
            <person name="Xia L."/>
            <person name="Froenicke L."/>
            <person name="Lavelle D.O."/>
            <person name="Truco M.J."/>
            <person name="Xia R."/>
            <person name="Zhu S."/>
            <person name="Xu C."/>
            <person name="Xu H."/>
            <person name="Xu X."/>
            <person name="Cox K."/>
            <person name="Korf I."/>
            <person name="Meyers B.C."/>
            <person name="Michelmore R.W."/>
        </authorList>
    </citation>
    <scope>NUCLEOTIDE SEQUENCE [LARGE SCALE GENOMIC DNA]</scope>
    <source>
        <strain evidence="3">cv. Salinas</strain>
        <tissue evidence="2">Seedlings</tissue>
    </source>
</reference>
<comment type="caution">
    <text evidence="2">The sequence shown here is derived from an EMBL/GenBank/DDBJ whole genome shotgun (WGS) entry which is preliminary data.</text>
</comment>
<evidence type="ECO:0000256" key="1">
    <source>
        <dbReference type="SAM" id="Phobius"/>
    </source>
</evidence>
<gene>
    <name evidence="2" type="ORF">LSAT_V11C100021890</name>
</gene>
<keyword evidence="1" id="KW-1133">Transmembrane helix</keyword>
<protein>
    <submittedName>
        <fullName evidence="2">Uncharacterized protein</fullName>
    </submittedName>
</protein>
<keyword evidence="1" id="KW-0812">Transmembrane</keyword>
<proteinExistence type="predicted"/>
<accession>A0A9R1WSB3</accession>
<feature type="transmembrane region" description="Helical" evidence="1">
    <location>
        <begin position="46"/>
        <end position="64"/>
    </location>
</feature>
<organism evidence="2 3">
    <name type="scientific">Lactuca sativa</name>
    <name type="common">Garden lettuce</name>
    <dbReference type="NCBI Taxonomy" id="4236"/>
    <lineage>
        <taxon>Eukaryota</taxon>
        <taxon>Viridiplantae</taxon>
        <taxon>Streptophyta</taxon>
        <taxon>Embryophyta</taxon>
        <taxon>Tracheophyta</taxon>
        <taxon>Spermatophyta</taxon>
        <taxon>Magnoliopsida</taxon>
        <taxon>eudicotyledons</taxon>
        <taxon>Gunneridae</taxon>
        <taxon>Pentapetalae</taxon>
        <taxon>asterids</taxon>
        <taxon>campanulids</taxon>
        <taxon>Asterales</taxon>
        <taxon>Asteraceae</taxon>
        <taxon>Cichorioideae</taxon>
        <taxon>Cichorieae</taxon>
        <taxon>Lactucinae</taxon>
        <taxon>Lactuca</taxon>
    </lineage>
</organism>
<keyword evidence="3" id="KW-1185">Reference proteome</keyword>
<name>A0A9R1WSB3_LACSA</name>
<dbReference type="Proteomes" id="UP000235145">
    <property type="component" value="Unassembled WGS sequence"/>
</dbReference>
<sequence>MRPTNGIQMWIFGVGRSPMCQRSTVIILGLLRTMNRYEVEVCQLKMCLLASWVLFPLFLLFWNLELELRDFLMVITKVLNGVRRDVVARSSLKLNEPWRAMAFFKA</sequence>
<evidence type="ECO:0000313" key="3">
    <source>
        <dbReference type="Proteomes" id="UP000235145"/>
    </source>
</evidence>
<dbReference type="AlphaFoldDB" id="A0A9R1WSB3"/>